<dbReference type="SMART" id="SM00245">
    <property type="entry name" value="TSPc"/>
    <property type="match status" value="1"/>
</dbReference>
<proteinExistence type="predicted"/>
<dbReference type="AlphaFoldDB" id="A0AAJ4W6C2"/>
<reference evidence="3 4" key="1">
    <citation type="submission" date="2016-10" db="EMBL/GenBank/DDBJ databases">
        <authorList>
            <person name="Varghese N."/>
            <person name="Submissions S."/>
        </authorList>
    </citation>
    <scope>NUCLEOTIDE SEQUENCE [LARGE SCALE GENOMIC DNA]</scope>
    <source>
        <strain evidence="4">DSM 19823 / KCTC 23066 / CCTCC M 208030 / D25</strain>
    </source>
</reference>
<feature type="domain" description="Tail specific protease" evidence="2">
    <location>
        <begin position="476"/>
        <end position="666"/>
    </location>
</feature>
<dbReference type="EMBL" id="FOFY01000016">
    <property type="protein sequence ID" value="SER43972.1"/>
    <property type="molecule type" value="Genomic_DNA"/>
</dbReference>
<feature type="signal peptide" evidence="1">
    <location>
        <begin position="1"/>
        <end position="20"/>
    </location>
</feature>
<gene>
    <name evidence="3" type="ORF">SAMN04488089_1167</name>
</gene>
<dbReference type="InterPro" id="IPR029045">
    <property type="entry name" value="ClpP/crotonase-like_dom_sf"/>
</dbReference>
<dbReference type="Gene3D" id="3.30.750.44">
    <property type="match status" value="1"/>
</dbReference>
<comment type="caution">
    <text evidence="3">The sequence shown here is derived from an EMBL/GenBank/DDBJ whole genome shotgun (WGS) entry which is preliminary data.</text>
</comment>
<keyword evidence="1" id="KW-0732">Signal</keyword>
<dbReference type="RefSeq" id="WP_041891994.1">
    <property type="nucleotide sequence ID" value="NZ_CP010817.1"/>
</dbReference>
<accession>A0AAJ4W6C2</accession>
<evidence type="ECO:0000313" key="4">
    <source>
        <dbReference type="Proteomes" id="UP000183496"/>
    </source>
</evidence>
<dbReference type="Gene3D" id="3.90.226.10">
    <property type="entry name" value="2-enoyl-CoA Hydratase, Chain A, domain 1"/>
    <property type="match status" value="1"/>
</dbReference>
<evidence type="ECO:0000259" key="2">
    <source>
        <dbReference type="SMART" id="SM00245"/>
    </source>
</evidence>
<dbReference type="Gene3D" id="2.60.120.260">
    <property type="entry name" value="Galactose-binding domain-like"/>
    <property type="match status" value="1"/>
</dbReference>
<name>A0AAJ4W6C2_MYRPR</name>
<feature type="chain" id="PRO_5042592508" evidence="1">
    <location>
        <begin position="21"/>
        <end position="688"/>
    </location>
</feature>
<dbReference type="GO" id="GO:0008236">
    <property type="term" value="F:serine-type peptidase activity"/>
    <property type="evidence" value="ECO:0007669"/>
    <property type="project" value="InterPro"/>
</dbReference>
<dbReference type="Pfam" id="PF03572">
    <property type="entry name" value="Peptidase_S41"/>
    <property type="match status" value="1"/>
</dbReference>
<dbReference type="Proteomes" id="UP000183496">
    <property type="component" value="Unassembled WGS sequence"/>
</dbReference>
<dbReference type="GO" id="GO:0006508">
    <property type="term" value="P:proteolysis"/>
    <property type="evidence" value="ECO:0007669"/>
    <property type="project" value="UniProtKB-KW"/>
</dbReference>
<keyword evidence="3" id="KW-0378">Hydrolase</keyword>
<evidence type="ECO:0000313" key="3">
    <source>
        <dbReference type="EMBL" id="SER43972.1"/>
    </source>
</evidence>
<protein>
    <submittedName>
        <fullName evidence="3">C-terminal processing protease CtpA/Prc, contains a PDZ domain</fullName>
    </submittedName>
</protein>
<keyword evidence="4" id="KW-1185">Reference proteome</keyword>
<evidence type="ECO:0000256" key="1">
    <source>
        <dbReference type="SAM" id="SignalP"/>
    </source>
</evidence>
<keyword evidence="3" id="KW-0645">Protease</keyword>
<organism evidence="3 4">
    <name type="scientific">Myroides profundi</name>
    <dbReference type="NCBI Taxonomy" id="480520"/>
    <lineage>
        <taxon>Bacteria</taxon>
        <taxon>Pseudomonadati</taxon>
        <taxon>Bacteroidota</taxon>
        <taxon>Flavobacteriia</taxon>
        <taxon>Flavobacteriales</taxon>
        <taxon>Flavobacteriaceae</taxon>
        <taxon>Myroides</taxon>
    </lineage>
</organism>
<dbReference type="SUPFAM" id="SSF52096">
    <property type="entry name" value="ClpP/crotonase"/>
    <property type="match status" value="1"/>
</dbReference>
<dbReference type="InterPro" id="IPR005151">
    <property type="entry name" value="Tail-specific_protease"/>
</dbReference>
<sequence>MIMKTFLKVLLFLTPMICFSQVKQTVRFQNLYEKESLESNWYIEKGVTEYSLVVDSLNKKEKSLYIKSFGDNHSYCSVLSKIPNGYQGDTLMLSALIRSKDIEKGDAKIMINLLKRGSSIKYAMLEHNEIVGTTNWKKYSVKLPLDTATDTIFIVGGLQGKGEVWFKDFEVTLDGKNLKELENVKKAPPKAELDNEFDTGSKFTVDKVNETSVKRLAELCKVWGRLKYTHPDIAKGNYNWDYELFRILPIVKRNDFQEQLVLWKNRFGEESLTIPSNHYYVDFFPNVGNAIFENEKSYKDISFDDHGYRLLALFRYWNVIEYFYPYKNLISKDWDTVLEEYIFKLLSSRDELEYKMDLMKLTKELGDGHSFFNAKGDRLMGEYLGLKIIPLKVRFIEGRLVVTELIKEREDEFKVRIGDEIKTIGGRDVKEIMQEREGFYPYSNNNAKLYNLASFMLRTNKAELELGLCSEQGDFKESLPTVDLHDFAFFTDPLISHQDLDNNLGYINIGALKSGELTDIMSRFKSKKGIILDYRSYPIISLGELMKYFTQSGVPFVKYKTPSKNELGKLNDDESKTYGDPNYYYPGKVSILVDESTMSASEFNVMGLQTSPNVKVIGTQTAGADGNISILILPGDIQVIFSGIGIYYPDGSETQKVGVRIDEEVIPTVQALKEKRDLILEKGIENLL</sequence>